<keyword evidence="3" id="KW-0804">Transcription</keyword>
<dbReference type="SUPFAM" id="SSF46785">
    <property type="entry name" value="Winged helix' DNA-binding domain"/>
    <property type="match status" value="1"/>
</dbReference>
<dbReference type="EMBL" id="VSSQ01000807">
    <property type="protein sequence ID" value="MPM01583.1"/>
    <property type="molecule type" value="Genomic_DNA"/>
</dbReference>
<evidence type="ECO:0000256" key="3">
    <source>
        <dbReference type="ARBA" id="ARBA00023163"/>
    </source>
</evidence>
<evidence type="ECO:0000259" key="4">
    <source>
        <dbReference type="PROSITE" id="PS50949"/>
    </source>
</evidence>
<gene>
    <name evidence="5" type="ORF">SDC9_47823</name>
</gene>
<dbReference type="GO" id="GO:0003700">
    <property type="term" value="F:DNA-binding transcription factor activity"/>
    <property type="evidence" value="ECO:0007669"/>
    <property type="project" value="InterPro"/>
</dbReference>
<dbReference type="GO" id="GO:0003677">
    <property type="term" value="F:DNA binding"/>
    <property type="evidence" value="ECO:0007669"/>
    <property type="project" value="UniProtKB-KW"/>
</dbReference>
<keyword evidence="2" id="KW-0238">DNA-binding</keyword>
<dbReference type="PROSITE" id="PS50949">
    <property type="entry name" value="HTH_GNTR"/>
    <property type="match status" value="1"/>
</dbReference>
<comment type="caution">
    <text evidence="5">The sequence shown here is derived from an EMBL/GenBank/DDBJ whole genome shotgun (WGS) entry which is preliminary data.</text>
</comment>
<dbReference type="Gene3D" id="1.10.10.10">
    <property type="entry name" value="Winged helix-like DNA-binding domain superfamily/Winged helix DNA-binding domain"/>
    <property type="match status" value="1"/>
</dbReference>
<evidence type="ECO:0000256" key="2">
    <source>
        <dbReference type="ARBA" id="ARBA00023125"/>
    </source>
</evidence>
<organism evidence="5">
    <name type="scientific">bioreactor metagenome</name>
    <dbReference type="NCBI Taxonomy" id="1076179"/>
    <lineage>
        <taxon>unclassified sequences</taxon>
        <taxon>metagenomes</taxon>
        <taxon>ecological metagenomes</taxon>
    </lineage>
</organism>
<dbReference type="InterPro" id="IPR000524">
    <property type="entry name" value="Tscrpt_reg_HTH_GntR"/>
</dbReference>
<dbReference type="CDD" id="cd07377">
    <property type="entry name" value="WHTH_GntR"/>
    <property type="match status" value="1"/>
</dbReference>
<name>A0A644WGC7_9ZZZZ</name>
<dbReference type="PANTHER" id="PTHR38445">
    <property type="entry name" value="HTH-TYPE TRANSCRIPTIONAL REPRESSOR YTRA"/>
    <property type="match status" value="1"/>
</dbReference>
<accession>A0A644WGC7</accession>
<dbReference type="AlphaFoldDB" id="A0A644WGC7"/>
<feature type="domain" description="HTH gntR-type" evidence="4">
    <location>
        <begin position="7"/>
        <end position="75"/>
    </location>
</feature>
<evidence type="ECO:0000313" key="5">
    <source>
        <dbReference type="EMBL" id="MPM01583.1"/>
    </source>
</evidence>
<protein>
    <recommendedName>
        <fullName evidence="4">HTH gntR-type domain-containing protein</fullName>
    </recommendedName>
</protein>
<dbReference type="SMART" id="SM00345">
    <property type="entry name" value="HTH_GNTR"/>
    <property type="match status" value="1"/>
</dbReference>
<proteinExistence type="predicted"/>
<reference evidence="5" key="1">
    <citation type="submission" date="2019-08" db="EMBL/GenBank/DDBJ databases">
        <authorList>
            <person name="Kucharzyk K."/>
            <person name="Murdoch R.W."/>
            <person name="Higgins S."/>
            <person name="Loffler F."/>
        </authorList>
    </citation>
    <scope>NUCLEOTIDE SEQUENCE</scope>
</reference>
<dbReference type="PANTHER" id="PTHR38445:SF10">
    <property type="entry name" value="GNTR-FAMILY TRANSCRIPTIONAL REGULATOR"/>
    <property type="match status" value="1"/>
</dbReference>
<keyword evidence="1" id="KW-0805">Transcription regulation</keyword>
<sequence length="125" mass="14528">MITQDLTPIYLKLADRICDGILSGKYETQGRIPSVRELATLNEVNPNTAMRAFDWLQQKEIIFNKRGMGYFVSPKAIEIITEVRKEDFCNNTLPFVFKTMLSLDIDIEEISLKFEEYKTKKSKIK</sequence>
<evidence type="ECO:0000256" key="1">
    <source>
        <dbReference type="ARBA" id="ARBA00023015"/>
    </source>
</evidence>
<dbReference type="Pfam" id="PF00392">
    <property type="entry name" value="GntR"/>
    <property type="match status" value="1"/>
</dbReference>
<dbReference type="InterPro" id="IPR036390">
    <property type="entry name" value="WH_DNA-bd_sf"/>
</dbReference>
<dbReference type="Gene3D" id="1.10.287.100">
    <property type="match status" value="1"/>
</dbReference>
<dbReference type="InterPro" id="IPR036388">
    <property type="entry name" value="WH-like_DNA-bd_sf"/>
</dbReference>